<name>A0AA35QG30_9HYPO</name>
<proteinExistence type="predicted"/>
<organism evidence="1 2">
    <name type="scientific">Clonostachys chloroleuca</name>
    <dbReference type="NCBI Taxonomy" id="1926264"/>
    <lineage>
        <taxon>Eukaryota</taxon>
        <taxon>Fungi</taxon>
        <taxon>Dikarya</taxon>
        <taxon>Ascomycota</taxon>
        <taxon>Pezizomycotina</taxon>
        <taxon>Sordariomycetes</taxon>
        <taxon>Hypocreomycetidae</taxon>
        <taxon>Hypocreales</taxon>
        <taxon>Bionectriaceae</taxon>
        <taxon>Clonostachys</taxon>
    </lineage>
</organism>
<comment type="caution">
    <text evidence="1">The sequence shown here is derived from an EMBL/GenBank/DDBJ whole genome shotgun (WGS) entry which is preliminary data.</text>
</comment>
<evidence type="ECO:0000313" key="1">
    <source>
        <dbReference type="EMBL" id="CAI6101378.1"/>
    </source>
</evidence>
<keyword evidence="2" id="KW-1185">Reference proteome</keyword>
<accession>A0AA35QG30</accession>
<evidence type="ECO:0000313" key="2">
    <source>
        <dbReference type="Proteomes" id="UP001160390"/>
    </source>
</evidence>
<gene>
    <name evidence="1" type="ORF">CCHLO57077_00006596</name>
</gene>
<dbReference type="EMBL" id="CABFNP030001360">
    <property type="protein sequence ID" value="CAI6101378.1"/>
    <property type="molecule type" value="Genomic_DNA"/>
</dbReference>
<sequence length="105" mass="11686">MLPHDLHWPFLASEQYNMGKVEAVPEISCKTSRPLSKMNGVDAVFITLEEVSRITMGHFIENGTLLGRTWQYAFSAMTYSLTDYDGPESSDTLLLEIISSRLGAG</sequence>
<dbReference type="AlphaFoldDB" id="A0AA35QG30"/>
<reference evidence="1" key="1">
    <citation type="submission" date="2023-01" db="EMBL/GenBank/DDBJ databases">
        <authorList>
            <person name="Piombo E."/>
        </authorList>
    </citation>
    <scope>NUCLEOTIDE SEQUENCE</scope>
</reference>
<protein>
    <submittedName>
        <fullName evidence="1">Uncharacterized protein</fullName>
    </submittedName>
</protein>
<dbReference type="Proteomes" id="UP001160390">
    <property type="component" value="Unassembled WGS sequence"/>
</dbReference>